<dbReference type="RefSeq" id="WP_379745492.1">
    <property type="nucleotide sequence ID" value="NZ_JBHSVN010000001.1"/>
</dbReference>
<dbReference type="InterPro" id="IPR005511">
    <property type="entry name" value="SMP-30"/>
</dbReference>
<dbReference type="AlphaFoldDB" id="A0ABD5UZA0"/>
<evidence type="ECO:0000256" key="1">
    <source>
        <dbReference type="ARBA" id="ARBA00008853"/>
    </source>
</evidence>
<name>A0ABD5UZA0_9EURY</name>
<comment type="cofactor">
    <cofactor evidence="3">
        <name>Zn(2+)</name>
        <dbReference type="ChEBI" id="CHEBI:29105"/>
    </cofactor>
    <text evidence="3">Binds 1 divalent metal cation per subunit.</text>
</comment>
<feature type="active site" description="Proton donor/acceptor" evidence="2">
    <location>
        <position position="196"/>
    </location>
</feature>
<feature type="binding site" evidence="3">
    <location>
        <position position="17"/>
    </location>
    <ligand>
        <name>a divalent metal cation</name>
        <dbReference type="ChEBI" id="CHEBI:60240"/>
    </ligand>
</feature>
<organism evidence="5 6">
    <name type="scientific">Halopenitus salinus</name>
    <dbReference type="NCBI Taxonomy" id="1198295"/>
    <lineage>
        <taxon>Archaea</taxon>
        <taxon>Methanobacteriati</taxon>
        <taxon>Methanobacteriota</taxon>
        <taxon>Stenosarchaea group</taxon>
        <taxon>Halobacteria</taxon>
        <taxon>Halobacteriales</taxon>
        <taxon>Haloferacaceae</taxon>
        <taxon>Halopenitus</taxon>
    </lineage>
</organism>
<accession>A0ABD5UZA0</accession>
<feature type="binding site" evidence="3">
    <location>
        <position position="146"/>
    </location>
    <ligand>
        <name>a divalent metal cation</name>
        <dbReference type="ChEBI" id="CHEBI:60240"/>
    </ligand>
</feature>
<evidence type="ECO:0000256" key="2">
    <source>
        <dbReference type="PIRSR" id="PIRSR605511-1"/>
    </source>
</evidence>
<feature type="binding site" evidence="3">
    <location>
        <position position="119"/>
    </location>
    <ligand>
        <name>substrate</name>
    </ligand>
</feature>
<feature type="binding site" evidence="3">
    <location>
        <position position="196"/>
    </location>
    <ligand>
        <name>a divalent metal cation</name>
        <dbReference type="ChEBI" id="CHEBI:60240"/>
    </ligand>
</feature>
<proteinExistence type="inferred from homology"/>
<dbReference type="Pfam" id="PF08450">
    <property type="entry name" value="SGL"/>
    <property type="match status" value="1"/>
</dbReference>
<dbReference type="InterPro" id="IPR011042">
    <property type="entry name" value="6-blade_b-propeller_TolB-like"/>
</dbReference>
<dbReference type="InterPro" id="IPR013658">
    <property type="entry name" value="SGL"/>
</dbReference>
<dbReference type="PANTHER" id="PTHR10907">
    <property type="entry name" value="REGUCALCIN"/>
    <property type="match status" value="1"/>
</dbReference>
<protein>
    <submittedName>
        <fullName evidence="5">SMP-30/gluconolactonase/LRE family protein</fullName>
    </submittedName>
</protein>
<dbReference type="PANTHER" id="PTHR10907:SF47">
    <property type="entry name" value="REGUCALCIN"/>
    <property type="match status" value="1"/>
</dbReference>
<dbReference type="PRINTS" id="PR01790">
    <property type="entry name" value="SMP30FAMILY"/>
</dbReference>
<dbReference type="Proteomes" id="UP001596296">
    <property type="component" value="Unassembled WGS sequence"/>
</dbReference>
<evidence type="ECO:0000259" key="4">
    <source>
        <dbReference type="Pfam" id="PF08450"/>
    </source>
</evidence>
<keyword evidence="6" id="KW-1185">Reference proteome</keyword>
<feature type="binding site" evidence="3">
    <location>
        <position position="99"/>
    </location>
    <ligand>
        <name>substrate</name>
    </ligand>
</feature>
<evidence type="ECO:0000256" key="3">
    <source>
        <dbReference type="PIRSR" id="PIRSR605511-2"/>
    </source>
</evidence>
<keyword evidence="3" id="KW-0479">Metal-binding</keyword>
<sequence length="287" mass="31328">MPTDATAVVDGRFEIGEGPLWHVADERLYWTDIPAGHLHRYDPETGDVERFYEGESVGGFTIQSDGSLALFLTEGHVAVLRNGDMETVIDGIAGEEGMRFNDVIADPQGRVFAGTMDMDDFSVGRLYRIDPDGTITEVVESLELPNGMGFTPDRSGLYLTESNANVIHRYDYDEETGEISDPETFAELPDGEGMYDGLTVDSEGRVWSALWEGNAVVRHDEDGGIAERFEIPAEFVTAPTFGGESLADMYVTSAAIDADPEDEHAGALFRLDPGVDGTPEFTSEIEP</sequence>
<dbReference type="SUPFAM" id="SSF63829">
    <property type="entry name" value="Calcium-dependent phosphotriesterase"/>
    <property type="match status" value="1"/>
</dbReference>
<evidence type="ECO:0000313" key="6">
    <source>
        <dbReference type="Proteomes" id="UP001596296"/>
    </source>
</evidence>
<reference evidence="5 6" key="1">
    <citation type="journal article" date="2019" name="Int. J. Syst. Evol. Microbiol.">
        <title>The Global Catalogue of Microorganisms (GCM) 10K type strain sequencing project: providing services to taxonomists for standard genome sequencing and annotation.</title>
        <authorList>
            <consortium name="The Broad Institute Genomics Platform"/>
            <consortium name="The Broad Institute Genome Sequencing Center for Infectious Disease"/>
            <person name="Wu L."/>
            <person name="Ma J."/>
        </authorList>
    </citation>
    <scope>NUCLEOTIDE SEQUENCE [LARGE SCALE GENOMIC DNA]</scope>
    <source>
        <strain evidence="5 6">SKJ47</strain>
    </source>
</reference>
<feature type="binding site" evidence="3">
    <location>
        <position position="101"/>
    </location>
    <ligand>
        <name>substrate</name>
    </ligand>
</feature>
<comment type="caution">
    <text evidence="5">The sequence shown here is derived from an EMBL/GenBank/DDBJ whole genome shotgun (WGS) entry which is preliminary data.</text>
</comment>
<keyword evidence="3" id="KW-0862">Zinc</keyword>
<feature type="domain" description="SMP-30/Gluconolactonase/LRE-like region" evidence="4">
    <location>
        <begin position="15"/>
        <end position="254"/>
    </location>
</feature>
<dbReference type="Gene3D" id="2.120.10.30">
    <property type="entry name" value="TolB, C-terminal domain"/>
    <property type="match status" value="1"/>
</dbReference>
<gene>
    <name evidence="5" type="ORF">ACFQE9_13205</name>
</gene>
<dbReference type="EMBL" id="JBHSXL010000009">
    <property type="protein sequence ID" value="MFC6893556.1"/>
    <property type="molecule type" value="Genomic_DNA"/>
</dbReference>
<comment type="similarity">
    <text evidence="1">Belongs to the SMP-30/CGR1 family.</text>
</comment>
<evidence type="ECO:0000313" key="5">
    <source>
        <dbReference type="EMBL" id="MFC6893556.1"/>
    </source>
</evidence>